<feature type="region of interest" description="Disordered" evidence="1">
    <location>
        <begin position="1"/>
        <end position="50"/>
    </location>
</feature>
<name>A0A834I7F9_RHYFE</name>
<feature type="compositionally biased region" description="Basic residues" evidence="1">
    <location>
        <begin position="33"/>
        <end position="44"/>
    </location>
</feature>
<evidence type="ECO:0000313" key="2">
    <source>
        <dbReference type="EMBL" id="KAF7272948.1"/>
    </source>
</evidence>
<sequence length="68" mass="7256">MVLMPGGGGPTGGDSSESHDTDGGPPYDSPPVLRRKHPSRTVRRPHSDHVSRIVADKLKIARVNFAKG</sequence>
<reference evidence="2" key="1">
    <citation type="submission" date="2020-08" db="EMBL/GenBank/DDBJ databases">
        <title>Genome sequencing and assembly of the red palm weevil Rhynchophorus ferrugineus.</title>
        <authorList>
            <person name="Dias G.B."/>
            <person name="Bergman C.M."/>
            <person name="Manee M."/>
        </authorList>
    </citation>
    <scope>NUCLEOTIDE SEQUENCE</scope>
    <source>
        <strain evidence="2">AA-2017</strain>
        <tissue evidence="2">Whole larva</tissue>
    </source>
</reference>
<dbReference type="Proteomes" id="UP000625711">
    <property type="component" value="Unassembled WGS sequence"/>
</dbReference>
<dbReference type="EMBL" id="JAACXV010013642">
    <property type="protein sequence ID" value="KAF7272948.1"/>
    <property type="molecule type" value="Genomic_DNA"/>
</dbReference>
<comment type="caution">
    <text evidence="2">The sequence shown here is derived from an EMBL/GenBank/DDBJ whole genome shotgun (WGS) entry which is preliminary data.</text>
</comment>
<organism evidence="2 3">
    <name type="scientific">Rhynchophorus ferrugineus</name>
    <name type="common">Red palm weevil</name>
    <name type="synonym">Curculio ferrugineus</name>
    <dbReference type="NCBI Taxonomy" id="354439"/>
    <lineage>
        <taxon>Eukaryota</taxon>
        <taxon>Metazoa</taxon>
        <taxon>Ecdysozoa</taxon>
        <taxon>Arthropoda</taxon>
        <taxon>Hexapoda</taxon>
        <taxon>Insecta</taxon>
        <taxon>Pterygota</taxon>
        <taxon>Neoptera</taxon>
        <taxon>Endopterygota</taxon>
        <taxon>Coleoptera</taxon>
        <taxon>Polyphaga</taxon>
        <taxon>Cucujiformia</taxon>
        <taxon>Curculionidae</taxon>
        <taxon>Dryophthorinae</taxon>
        <taxon>Rhynchophorus</taxon>
    </lineage>
</organism>
<dbReference type="AlphaFoldDB" id="A0A834I7F9"/>
<protein>
    <submittedName>
        <fullName evidence="2">Uncharacterized protein</fullName>
    </submittedName>
</protein>
<feature type="compositionally biased region" description="Gly residues" evidence="1">
    <location>
        <begin position="1"/>
        <end position="12"/>
    </location>
</feature>
<gene>
    <name evidence="2" type="ORF">GWI33_014311</name>
</gene>
<evidence type="ECO:0000313" key="3">
    <source>
        <dbReference type="Proteomes" id="UP000625711"/>
    </source>
</evidence>
<proteinExistence type="predicted"/>
<evidence type="ECO:0000256" key="1">
    <source>
        <dbReference type="SAM" id="MobiDB-lite"/>
    </source>
</evidence>
<accession>A0A834I7F9</accession>
<keyword evidence="3" id="KW-1185">Reference proteome</keyword>